<evidence type="ECO:0000313" key="2">
    <source>
        <dbReference type="EMBL" id="ACZ39053.1"/>
    </source>
</evidence>
<dbReference type="PANTHER" id="PTHR36304">
    <property type="entry name" value="DOMAIN GTPASE-ACTIVATING PROTEIN, PUTATIVE-RELATED-RELATED"/>
    <property type="match status" value="1"/>
</dbReference>
<dbReference type="KEGG" id="sti:Sthe_1619"/>
<dbReference type="EMBL" id="CP001823">
    <property type="protein sequence ID" value="ACZ39053.1"/>
    <property type="molecule type" value="Genomic_DNA"/>
</dbReference>
<organism evidence="2 3">
    <name type="scientific">Sphaerobacter thermophilus (strain ATCC 49802 / DSM 20745 / KCCM 41009 / NCIMB 13125 / S 6022)</name>
    <dbReference type="NCBI Taxonomy" id="479434"/>
    <lineage>
        <taxon>Bacteria</taxon>
        <taxon>Pseudomonadati</taxon>
        <taxon>Thermomicrobiota</taxon>
        <taxon>Thermomicrobia</taxon>
        <taxon>Sphaerobacterales</taxon>
        <taxon>Sphaerobacterineae</taxon>
        <taxon>Sphaerobacteraceae</taxon>
        <taxon>Sphaerobacter</taxon>
    </lineage>
</organism>
<dbReference type="GO" id="GO:0046872">
    <property type="term" value="F:metal ion binding"/>
    <property type="evidence" value="ECO:0007669"/>
    <property type="project" value="InterPro"/>
</dbReference>
<dbReference type="GO" id="GO:0003676">
    <property type="term" value="F:nucleic acid binding"/>
    <property type="evidence" value="ECO:0007669"/>
    <property type="project" value="InterPro"/>
</dbReference>
<reference evidence="3" key="1">
    <citation type="submission" date="2009-11" db="EMBL/GenBank/DDBJ databases">
        <title>The complete chromosome 1 of Sphaerobacter thermophilus DSM 20745.</title>
        <authorList>
            <person name="Lucas S."/>
            <person name="Copeland A."/>
            <person name="Lapidus A."/>
            <person name="Glavina del Rio T."/>
            <person name="Dalin E."/>
            <person name="Tice H."/>
            <person name="Bruce D."/>
            <person name="Goodwin L."/>
            <person name="Pitluck S."/>
            <person name="Kyrpides N."/>
            <person name="Mavromatis K."/>
            <person name="Ivanova N."/>
            <person name="Mikhailova N."/>
            <person name="LaButti K.M."/>
            <person name="Clum A."/>
            <person name="Sun H.I."/>
            <person name="Brettin T."/>
            <person name="Detter J.C."/>
            <person name="Han C."/>
            <person name="Larimer F."/>
            <person name="Land M."/>
            <person name="Hauser L."/>
            <person name="Markowitz V."/>
            <person name="Cheng J.F."/>
            <person name="Hugenholtz P."/>
            <person name="Woyke T."/>
            <person name="Wu D."/>
            <person name="Steenblock K."/>
            <person name="Schneider S."/>
            <person name="Pukall R."/>
            <person name="Goeker M."/>
            <person name="Klenk H.P."/>
            <person name="Eisen J.A."/>
        </authorList>
    </citation>
    <scope>NUCLEOTIDE SEQUENCE [LARGE SCALE GENOMIC DNA]</scope>
    <source>
        <strain evidence="3">ATCC 49802 / DSM 20745 / S 6022</strain>
    </source>
</reference>
<proteinExistence type="predicted"/>
<sequence>MDVRGSLSDFSVVDILQLFQISAKTGSLEVRDGQHTYVLYFDRGHISGAGASHWNLIAELRRIEWLAPEVREQLDLLKKDESNVGLSLIARALVTPAVWDQFVERQVETLIYPLFDLTQGEFIATVAVIPQVAPLRLDLVPQQVILNAARWQEELRRAEYAGAGPESVWQRAGTPGTGAGDDVILTLLTRPRSIDDLAAAAGLSVLATIERIRRLSREGWIEPVLPIHTPGTGAN</sequence>
<dbReference type="RefSeq" id="WP_012872100.1">
    <property type="nucleotide sequence ID" value="NC_013523.1"/>
</dbReference>
<accession>D1C486</accession>
<dbReference type="STRING" id="479434.Sthe_1619"/>
<dbReference type="PROSITE" id="PS01070">
    <property type="entry name" value="NUCLEASE_NON_SPEC"/>
    <property type="match status" value="1"/>
</dbReference>
<feature type="domain" description="PatA-like N-terminal" evidence="1">
    <location>
        <begin position="4"/>
        <end position="155"/>
    </location>
</feature>
<dbReference type="Pfam" id="PF14332">
    <property type="entry name" value="DUF4388"/>
    <property type="match status" value="1"/>
</dbReference>
<dbReference type="InParanoid" id="D1C486"/>
<dbReference type="Proteomes" id="UP000002027">
    <property type="component" value="Chromosome 1"/>
</dbReference>
<dbReference type="eggNOG" id="COG1522">
    <property type="taxonomic scope" value="Bacteria"/>
</dbReference>
<dbReference type="AlphaFoldDB" id="D1C486"/>
<protein>
    <recommendedName>
        <fullName evidence="1">PatA-like N-terminal domain-containing protein</fullName>
    </recommendedName>
</protein>
<dbReference type="PANTHER" id="PTHR36304:SF4">
    <property type="entry name" value="DUF4388 DOMAIN-CONTAINING PROTEIN"/>
    <property type="match status" value="1"/>
</dbReference>
<name>D1C486_SPHTD</name>
<dbReference type="InterPro" id="IPR025497">
    <property type="entry name" value="PatA-like_N"/>
</dbReference>
<dbReference type="InterPro" id="IPR018524">
    <property type="entry name" value="DNA/RNA_endonuclease_AS"/>
</dbReference>
<dbReference type="OrthoDB" id="148348at2"/>
<dbReference type="GO" id="GO:0016787">
    <property type="term" value="F:hydrolase activity"/>
    <property type="evidence" value="ECO:0007669"/>
    <property type="project" value="InterPro"/>
</dbReference>
<keyword evidence="3" id="KW-1185">Reference proteome</keyword>
<gene>
    <name evidence="2" type="ordered locus">Sthe_1619</name>
</gene>
<dbReference type="HOGENOM" id="CLU_1179611_0_0_0"/>
<evidence type="ECO:0000259" key="1">
    <source>
        <dbReference type="Pfam" id="PF14332"/>
    </source>
</evidence>
<reference evidence="2 3" key="2">
    <citation type="journal article" date="2010" name="Stand. Genomic Sci.">
        <title>Complete genome sequence of Desulfohalobium retbaense type strain (HR(100)).</title>
        <authorList>
            <person name="Spring S."/>
            <person name="Nolan M."/>
            <person name="Lapidus A."/>
            <person name="Glavina Del Rio T."/>
            <person name="Copeland A."/>
            <person name="Tice H."/>
            <person name="Cheng J.F."/>
            <person name="Lucas S."/>
            <person name="Land M."/>
            <person name="Chen F."/>
            <person name="Bruce D."/>
            <person name="Goodwin L."/>
            <person name="Pitluck S."/>
            <person name="Ivanova N."/>
            <person name="Mavromatis K."/>
            <person name="Mikhailova N."/>
            <person name="Pati A."/>
            <person name="Chen A."/>
            <person name="Palaniappan K."/>
            <person name="Hauser L."/>
            <person name="Chang Y.J."/>
            <person name="Jeffries C.D."/>
            <person name="Munk C."/>
            <person name="Kiss H."/>
            <person name="Chain P."/>
            <person name="Han C."/>
            <person name="Brettin T."/>
            <person name="Detter J.C."/>
            <person name="Schuler E."/>
            <person name="Goker M."/>
            <person name="Rohde M."/>
            <person name="Bristow J."/>
            <person name="Eisen J.A."/>
            <person name="Markowitz V."/>
            <person name="Hugenholtz P."/>
            <person name="Kyrpides N.C."/>
            <person name="Klenk H.P."/>
        </authorList>
    </citation>
    <scope>NUCLEOTIDE SEQUENCE [LARGE SCALE GENOMIC DNA]</scope>
    <source>
        <strain evidence="3">ATCC 49802 / DSM 20745 / S 6022</strain>
    </source>
</reference>
<evidence type="ECO:0000313" key="3">
    <source>
        <dbReference type="Proteomes" id="UP000002027"/>
    </source>
</evidence>